<reference evidence="2 3" key="1">
    <citation type="journal article" date="2018" name="Sci. Rep.">
        <title>Genomic signatures of local adaptation to the degree of environmental predictability in rotifers.</title>
        <authorList>
            <person name="Franch-Gras L."/>
            <person name="Hahn C."/>
            <person name="Garcia-Roger E.M."/>
            <person name="Carmona M.J."/>
            <person name="Serra M."/>
            <person name="Gomez A."/>
        </authorList>
    </citation>
    <scope>NUCLEOTIDE SEQUENCE [LARGE SCALE GENOMIC DNA]</scope>
    <source>
        <strain evidence="2">HYR1</strain>
    </source>
</reference>
<sequence length="91" mass="10093">MEIQSRPFELVGNGLSSSVFEIGVLFLLVVWYMKRLGLGFDLLLVVSAFSSDLSVEFGSGPVDSVFVFNLFQNCFFLGFESISVANVEFHV</sequence>
<proteinExistence type="predicted"/>
<evidence type="ECO:0000313" key="2">
    <source>
        <dbReference type="EMBL" id="RMZ98366.1"/>
    </source>
</evidence>
<comment type="caution">
    <text evidence="2">The sequence shown here is derived from an EMBL/GenBank/DDBJ whole genome shotgun (WGS) entry which is preliminary data.</text>
</comment>
<dbReference type="EMBL" id="REGN01010819">
    <property type="protein sequence ID" value="RMZ98366.1"/>
    <property type="molecule type" value="Genomic_DNA"/>
</dbReference>
<dbReference type="AlphaFoldDB" id="A0A3M7PGX0"/>
<keyword evidence="3" id="KW-1185">Reference proteome</keyword>
<keyword evidence="1" id="KW-0812">Transmembrane</keyword>
<dbReference type="Proteomes" id="UP000276133">
    <property type="component" value="Unassembled WGS sequence"/>
</dbReference>
<name>A0A3M7PGX0_BRAPC</name>
<evidence type="ECO:0000313" key="3">
    <source>
        <dbReference type="Proteomes" id="UP000276133"/>
    </source>
</evidence>
<keyword evidence="1" id="KW-1133">Transmembrane helix</keyword>
<organism evidence="2 3">
    <name type="scientific">Brachionus plicatilis</name>
    <name type="common">Marine rotifer</name>
    <name type="synonym">Brachionus muelleri</name>
    <dbReference type="NCBI Taxonomy" id="10195"/>
    <lineage>
        <taxon>Eukaryota</taxon>
        <taxon>Metazoa</taxon>
        <taxon>Spiralia</taxon>
        <taxon>Gnathifera</taxon>
        <taxon>Rotifera</taxon>
        <taxon>Eurotatoria</taxon>
        <taxon>Monogononta</taxon>
        <taxon>Pseudotrocha</taxon>
        <taxon>Ploima</taxon>
        <taxon>Brachionidae</taxon>
        <taxon>Brachionus</taxon>
    </lineage>
</organism>
<gene>
    <name evidence="2" type="ORF">BpHYR1_015208</name>
</gene>
<evidence type="ECO:0000256" key="1">
    <source>
        <dbReference type="SAM" id="Phobius"/>
    </source>
</evidence>
<protein>
    <submittedName>
        <fullName evidence="2">Uncharacterized protein</fullName>
    </submittedName>
</protein>
<accession>A0A3M7PGX0</accession>
<feature type="transmembrane region" description="Helical" evidence="1">
    <location>
        <begin position="15"/>
        <end position="33"/>
    </location>
</feature>
<keyword evidence="1" id="KW-0472">Membrane</keyword>